<evidence type="ECO:0000313" key="1">
    <source>
        <dbReference type="EMBL" id="KAI6083846.1"/>
    </source>
</evidence>
<comment type="caution">
    <text evidence="1">The sequence shown here is derived from an EMBL/GenBank/DDBJ whole genome shotgun (WGS) entry which is preliminary data.</text>
</comment>
<evidence type="ECO:0000313" key="2">
    <source>
        <dbReference type="Proteomes" id="UP001497680"/>
    </source>
</evidence>
<name>A0ACC0CTT5_9PEZI</name>
<dbReference type="EMBL" id="MU394346">
    <property type="protein sequence ID" value="KAI6083846.1"/>
    <property type="molecule type" value="Genomic_DNA"/>
</dbReference>
<accession>A0ACC0CTT5</accession>
<proteinExistence type="predicted"/>
<dbReference type="Proteomes" id="UP001497680">
    <property type="component" value="Unassembled WGS sequence"/>
</dbReference>
<organism evidence="1 2">
    <name type="scientific">Hypoxylon rubiginosum</name>
    <dbReference type="NCBI Taxonomy" id="110542"/>
    <lineage>
        <taxon>Eukaryota</taxon>
        <taxon>Fungi</taxon>
        <taxon>Dikarya</taxon>
        <taxon>Ascomycota</taxon>
        <taxon>Pezizomycotina</taxon>
        <taxon>Sordariomycetes</taxon>
        <taxon>Xylariomycetidae</taxon>
        <taxon>Xylariales</taxon>
        <taxon>Hypoxylaceae</taxon>
        <taxon>Hypoxylon</taxon>
    </lineage>
</organism>
<sequence length="677" mass="75578">MYQPTTCAFACHDALSRYQLGCSVPMDPNMGGHLGDTPMSMPKYITSADCYATDDNFLQSAAYCISTHCHGIPLSDLENFWTTSLVGRIPGQPTPKESYSTALAHTDPPPTKIVPPMQALNTTTLVSEQAYLAIYNALSYFEQMEVRQVDFGLVILITGIVIPVACSLLRFVPFPSFLASRFNAYFIDPPLIGRRHREPLFKTAFVPTRGQALLIAYFFIINIVLSSVDYRLVFPNAYYGAPKDQLLVYVANRQGLLSFANLSLLVLYSSRNNRLLWITNWKQTTFLLLHRWVAIISTIEACIHSAIYLHIYLGFGQHASESKEPYWIWGIVATLAMSIMLPASILPLRQKLYDVFLVSHVVLAFIAKFGCLYHIYRRYDRQWGYETWIYISFAFWAFDRLGRLARLLRNGTRTAEITVIDEDYIRVNIPGVVAHGHAYLYFKMPGWRAWKIWENHPFSVTGAIINDTQHAIYSVTGGEGTTLTISVPDKESSEHVSVTSELLRFSAQDLSAASFKPGLTFFIRTSRTGFTSVLRNRQTVGVMVESSYPGLSLGELCTVPNCIVIAGGVGITAAGPLLRARGPGRMRFFWGVRSKLLVEAVVNALGVDAFSQSVVGEIAVGYRLNLRAILEREVVGVSKTVVVVCGPVGMADEVREVVCELARNGRNVKLIDEAYSW</sequence>
<gene>
    <name evidence="1" type="ORF">F4821DRAFT_280574</name>
</gene>
<reference evidence="1 2" key="1">
    <citation type="journal article" date="2022" name="New Phytol.">
        <title>Ecological generalism drives hyperdiversity of secondary metabolite gene clusters in xylarialean endophytes.</title>
        <authorList>
            <person name="Franco M.E.E."/>
            <person name="Wisecaver J.H."/>
            <person name="Arnold A.E."/>
            <person name="Ju Y.M."/>
            <person name="Slot J.C."/>
            <person name="Ahrendt S."/>
            <person name="Moore L.P."/>
            <person name="Eastman K.E."/>
            <person name="Scott K."/>
            <person name="Konkel Z."/>
            <person name="Mondo S.J."/>
            <person name="Kuo A."/>
            <person name="Hayes R.D."/>
            <person name="Haridas S."/>
            <person name="Andreopoulos B."/>
            <person name="Riley R."/>
            <person name="LaButti K."/>
            <person name="Pangilinan J."/>
            <person name="Lipzen A."/>
            <person name="Amirebrahimi M."/>
            <person name="Yan J."/>
            <person name="Adam C."/>
            <person name="Keymanesh K."/>
            <person name="Ng V."/>
            <person name="Louie K."/>
            <person name="Northen T."/>
            <person name="Drula E."/>
            <person name="Henrissat B."/>
            <person name="Hsieh H.M."/>
            <person name="Youens-Clark K."/>
            <person name="Lutzoni F."/>
            <person name="Miadlikowska J."/>
            <person name="Eastwood D.C."/>
            <person name="Hamelin R.C."/>
            <person name="Grigoriev I.V."/>
            <person name="U'Ren J.M."/>
        </authorList>
    </citation>
    <scope>NUCLEOTIDE SEQUENCE [LARGE SCALE GENOMIC DNA]</scope>
    <source>
        <strain evidence="1 2">ER1909</strain>
    </source>
</reference>
<protein>
    <submittedName>
        <fullName evidence="1">Uncharacterized protein</fullName>
    </submittedName>
</protein>
<keyword evidence="2" id="KW-1185">Reference proteome</keyword>